<evidence type="ECO:0000256" key="1">
    <source>
        <dbReference type="ARBA" id="ARBA00022806"/>
    </source>
</evidence>
<dbReference type="InterPro" id="IPR047187">
    <property type="entry name" value="SF1_C_Upf1"/>
</dbReference>
<dbReference type="Pfam" id="PF13087">
    <property type="entry name" value="AAA_12"/>
    <property type="match status" value="1"/>
</dbReference>
<organism evidence="4 5">
    <name type="scientific">Yarrowia lipolytica</name>
    <name type="common">Candida lipolytica</name>
    <dbReference type="NCBI Taxonomy" id="4952"/>
    <lineage>
        <taxon>Eukaryota</taxon>
        <taxon>Fungi</taxon>
        <taxon>Dikarya</taxon>
        <taxon>Ascomycota</taxon>
        <taxon>Saccharomycotina</taxon>
        <taxon>Dipodascomycetes</taxon>
        <taxon>Dipodascales</taxon>
        <taxon>Dipodascales incertae sedis</taxon>
        <taxon>Yarrowia</taxon>
    </lineage>
</organism>
<dbReference type="SUPFAM" id="SSF52540">
    <property type="entry name" value="P-loop containing nucleoside triphosphate hydrolases"/>
    <property type="match status" value="1"/>
</dbReference>
<evidence type="ECO:0000313" key="4">
    <source>
        <dbReference type="EMBL" id="AOW00242.1"/>
    </source>
</evidence>
<dbReference type="InterPro" id="IPR045055">
    <property type="entry name" value="DNA2/NAM7-like"/>
</dbReference>
<keyword evidence="1" id="KW-0067">ATP-binding</keyword>
<gene>
    <name evidence="4" type="ORF">YALI1_A04462g</name>
</gene>
<protein>
    <recommendedName>
        <fullName evidence="6">P-loop containing nucleoside triphosphate hydrolase protein</fullName>
    </recommendedName>
</protein>
<dbReference type="GO" id="GO:0001147">
    <property type="term" value="F:transcription termination site sequence-specific DNA binding"/>
    <property type="evidence" value="ECO:0007669"/>
    <property type="project" value="TreeGrafter"/>
</dbReference>
<sequence>MSLDYLYEHLLEWDLSKLKHEHPRSARSEDALDKYKSSFEYVRIMEPLNLLECYASIRQVFAEFRDQEKARRFGGFRFKVQATKEGDDNELFTEICMGATQQELEEHELFSSTLVVITVPGSGKAKCLGKISEIVWNKKTREMDVWIRTRRADLREGSLWECCYLTNMATAERELLALLSIGDFALKNDILFGQCYSFPKGPDSEIQRLQDKYIGKLNRSQAQAVYGSLNTRGGFSLIQGPPGTGKTSTIVSIIRELLESGSRPLMFCAPSNAAVDELTKRLKKHFLDEKLDYKILRIGRPENVHTEVAHLTLGGMISASSDQEATKKAECDALTLILRPLEKEMDILYKSKDSLFNKLNLLFKSSGSTVQYSINSTKSKLTTVKKDIDGLRSQVMELRTKIWLLRNQIKTNRAQRIAKILNRAMFSVAPSGQCTEPSVLIPLQYRCTKVILVGDPKQLPPTVLSTEAGNFDYDKSLFVRILKAHPDAMHILDTQYRMHPNISLFPRAFFYDNVLKDAPGMELKTARKWHSTEHLPPYMFFNVEGKHKFGDNHSFCNTAEIQFANKLVSAVLKCVGAGEKLDIGIVSPYKQQVEKLRHHFEQRYDTEKETMTLEIQTVDSLQGREKDIIIMSCVRAHPTAHTVGFLADVRRMNVAITRAKASLWIIGNADTLVSNEKWESLLRNANERNVYCEASDFHTREGVYMDNLGISLEALSLE</sequence>
<dbReference type="RefSeq" id="XP_068137730.1">
    <property type="nucleotide sequence ID" value="XM_068281629.1"/>
</dbReference>
<feature type="domain" description="DNA2/NAM7 helicase-like C-terminal" evidence="3">
    <location>
        <begin position="473"/>
        <end position="669"/>
    </location>
</feature>
<dbReference type="PANTHER" id="PTHR10887:SF495">
    <property type="entry name" value="HELICASE SENATAXIN ISOFORM X1-RELATED"/>
    <property type="match status" value="1"/>
</dbReference>
<evidence type="ECO:0008006" key="6">
    <source>
        <dbReference type="Google" id="ProtNLM"/>
    </source>
</evidence>
<name>A0A1D8N3N8_YARLL</name>
<keyword evidence="1" id="KW-0547">Nucleotide-binding</keyword>
<dbReference type="CDD" id="cd18042">
    <property type="entry name" value="DEXXQc_SETX"/>
    <property type="match status" value="1"/>
</dbReference>
<dbReference type="Pfam" id="PF13086">
    <property type="entry name" value="AAA_11"/>
    <property type="match status" value="2"/>
</dbReference>
<reference evidence="4 5" key="1">
    <citation type="journal article" date="2016" name="PLoS ONE">
        <title>Sequence Assembly of Yarrowia lipolytica Strain W29/CLIB89 Shows Transposable Element Diversity.</title>
        <authorList>
            <person name="Magnan C."/>
            <person name="Yu J."/>
            <person name="Chang I."/>
            <person name="Jahn E."/>
            <person name="Kanomata Y."/>
            <person name="Wu J."/>
            <person name="Zeller M."/>
            <person name="Oakes M."/>
            <person name="Baldi P."/>
            <person name="Sandmeyer S."/>
        </authorList>
    </citation>
    <scope>NUCLEOTIDE SEQUENCE [LARGE SCALE GENOMIC DNA]</scope>
    <source>
        <strain evidence="5">CLIB89(W29)</strain>
    </source>
</reference>
<proteinExistence type="predicted"/>
<feature type="domain" description="DNA2/NAM7 helicase helicase" evidence="2">
    <location>
        <begin position="432"/>
        <end position="465"/>
    </location>
</feature>
<dbReference type="VEuPathDB" id="FungiDB:YALI1_A04462g"/>
<dbReference type="Proteomes" id="UP000182444">
    <property type="component" value="Chromosome 1A"/>
</dbReference>
<evidence type="ECO:0000313" key="5">
    <source>
        <dbReference type="Proteomes" id="UP000182444"/>
    </source>
</evidence>
<dbReference type="AlphaFoldDB" id="A0A1D8N3N8"/>
<dbReference type="InterPro" id="IPR041679">
    <property type="entry name" value="DNA2/NAM7-like_C"/>
</dbReference>
<dbReference type="Gene3D" id="3.40.50.300">
    <property type="entry name" value="P-loop containing nucleotide triphosphate hydrolases"/>
    <property type="match status" value="2"/>
</dbReference>
<dbReference type="VEuPathDB" id="FungiDB:YALI0_A04279g"/>
<dbReference type="FunFam" id="3.40.50.300:FF:005621">
    <property type="entry name" value="YALI0A04279p"/>
    <property type="match status" value="1"/>
</dbReference>
<dbReference type="GO" id="GO:0003678">
    <property type="term" value="F:DNA helicase activity"/>
    <property type="evidence" value="ECO:0007669"/>
    <property type="project" value="UniProtKB-ARBA"/>
</dbReference>
<keyword evidence="1" id="KW-0378">Hydrolase</keyword>
<dbReference type="CDD" id="cd18808">
    <property type="entry name" value="SF1_C_Upf1"/>
    <property type="match status" value="1"/>
</dbReference>
<evidence type="ECO:0000259" key="3">
    <source>
        <dbReference type="Pfam" id="PF13087"/>
    </source>
</evidence>
<dbReference type="GeneID" id="2906258"/>
<evidence type="ECO:0000259" key="2">
    <source>
        <dbReference type="Pfam" id="PF13086"/>
    </source>
</evidence>
<dbReference type="EMBL" id="CP017553">
    <property type="protein sequence ID" value="AOW00242.1"/>
    <property type="molecule type" value="Genomic_DNA"/>
</dbReference>
<dbReference type="GO" id="GO:0006369">
    <property type="term" value="P:termination of RNA polymerase II transcription"/>
    <property type="evidence" value="ECO:0007669"/>
    <property type="project" value="TreeGrafter"/>
</dbReference>
<accession>A0A1D8N3N8</accession>
<dbReference type="InterPro" id="IPR041677">
    <property type="entry name" value="DNA2/NAM7_AAA_11"/>
</dbReference>
<dbReference type="PANTHER" id="PTHR10887">
    <property type="entry name" value="DNA2/NAM7 HELICASE FAMILY"/>
    <property type="match status" value="1"/>
</dbReference>
<dbReference type="InterPro" id="IPR027417">
    <property type="entry name" value="P-loop_NTPase"/>
</dbReference>
<feature type="domain" description="DNA2/NAM7 helicase helicase" evidence="2">
    <location>
        <begin position="216"/>
        <end position="424"/>
    </location>
</feature>
<keyword evidence="1" id="KW-0347">Helicase</keyword>
<dbReference type="FunFam" id="3.40.50.300:FF:001576">
    <property type="entry name" value="tRNA-splicing endonuclease, putative"/>
    <property type="match status" value="1"/>
</dbReference>
<dbReference type="GO" id="GO:0016604">
    <property type="term" value="C:nuclear body"/>
    <property type="evidence" value="ECO:0007669"/>
    <property type="project" value="TreeGrafter"/>
</dbReference>
<dbReference type="eggNOG" id="KOG1801">
    <property type="taxonomic scope" value="Eukaryota"/>
</dbReference>